<keyword evidence="2 7" id="KW-0812">Transmembrane</keyword>
<dbReference type="PANTHER" id="PTHR43394">
    <property type="entry name" value="ATP-DEPENDENT PERMEASE MDL1, MITOCHONDRIAL"/>
    <property type="match status" value="1"/>
</dbReference>
<keyword evidence="5 7" id="KW-1133">Transmembrane helix</keyword>
<comment type="subcellular location">
    <subcellularLocation>
        <location evidence="1">Cell membrane</location>
        <topology evidence="1">Multi-pass membrane protein</topology>
    </subcellularLocation>
</comment>
<dbReference type="EMBL" id="JBEQCT010000002">
    <property type="protein sequence ID" value="MFM2484428.1"/>
    <property type="molecule type" value="Genomic_DNA"/>
</dbReference>
<evidence type="ECO:0000256" key="5">
    <source>
        <dbReference type="ARBA" id="ARBA00022989"/>
    </source>
</evidence>
<dbReference type="PROSITE" id="PS50893">
    <property type="entry name" value="ABC_TRANSPORTER_2"/>
    <property type="match status" value="1"/>
</dbReference>
<dbReference type="PANTHER" id="PTHR43394:SF1">
    <property type="entry name" value="ATP-BINDING CASSETTE SUB-FAMILY B MEMBER 10, MITOCHONDRIAL"/>
    <property type="match status" value="1"/>
</dbReference>
<evidence type="ECO:0000313" key="11">
    <source>
        <dbReference type="Proteomes" id="UP001629953"/>
    </source>
</evidence>
<evidence type="ECO:0000259" key="8">
    <source>
        <dbReference type="PROSITE" id="PS50893"/>
    </source>
</evidence>
<dbReference type="InterPro" id="IPR039421">
    <property type="entry name" value="Type_1_exporter"/>
</dbReference>
<dbReference type="Gene3D" id="1.20.1560.10">
    <property type="entry name" value="ABC transporter type 1, transmembrane domain"/>
    <property type="match status" value="1"/>
</dbReference>
<dbReference type="RefSeq" id="WP_408622607.1">
    <property type="nucleotide sequence ID" value="NZ_JBEQCT010000002.1"/>
</dbReference>
<reference evidence="10 11" key="1">
    <citation type="journal article" date="2013" name="Int. J. Syst. Evol. Microbiol.">
        <title>Celerinatantimonas yamalensis sp. nov., a cold-adapted diazotrophic bacterium from a cold permafrost brine.</title>
        <authorList>
            <person name="Shcherbakova V."/>
            <person name="Chuvilskaya N."/>
            <person name="Rivkina E."/>
            <person name="Demidov N."/>
            <person name="Uchaeva V."/>
            <person name="Suetin S."/>
            <person name="Suzina N."/>
            <person name="Gilichinsky D."/>
        </authorList>
    </citation>
    <scope>NUCLEOTIDE SEQUENCE [LARGE SCALE GENOMIC DNA]</scope>
    <source>
        <strain evidence="10 11">C7</strain>
    </source>
</reference>
<dbReference type="InterPro" id="IPR003593">
    <property type="entry name" value="AAA+_ATPase"/>
</dbReference>
<dbReference type="InterPro" id="IPR003439">
    <property type="entry name" value="ABC_transporter-like_ATP-bd"/>
</dbReference>
<feature type="transmembrane region" description="Helical" evidence="7">
    <location>
        <begin position="20"/>
        <end position="40"/>
    </location>
</feature>
<feature type="transmembrane region" description="Helical" evidence="7">
    <location>
        <begin position="46"/>
        <end position="65"/>
    </location>
</feature>
<dbReference type="InterPro" id="IPR027417">
    <property type="entry name" value="P-loop_NTPase"/>
</dbReference>
<evidence type="ECO:0000256" key="7">
    <source>
        <dbReference type="SAM" id="Phobius"/>
    </source>
</evidence>
<feature type="transmembrane region" description="Helical" evidence="7">
    <location>
        <begin position="141"/>
        <end position="162"/>
    </location>
</feature>
<keyword evidence="11" id="KW-1185">Reference proteome</keyword>
<feature type="transmembrane region" description="Helical" evidence="7">
    <location>
        <begin position="168"/>
        <end position="190"/>
    </location>
</feature>
<dbReference type="Pfam" id="PF00005">
    <property type="entry name" value="ABC_tran"/>
    <property type="match status" value="1"/>
</dbReference>
<keyword evidence="3" id="KW-0547">Nucleotide-binding</keyword>
<protein>
    <submittedName>
        <fullName evidence="10">Thiol reductant ABC exporter subunit CydC</fullName>
    </submittedName>
</protein>
<comment type="caution">
    <text evidence="10">The sequence shown here is derived from an EMBL/GenBank/DDBJ whole genome shotgun (WGS) entry which is preliminary data.</text>
</comment>
<dbReference type="InterPro" id="IPR036640">
    <property type="entry name" value="ABC1_TM_sf"/>
</dbReference>
<evidence type="ECO:0000256" key="1">
    <source>
        <dbReference type="ARBA" id="ARBA00004651"/>
    </source>
</evidence>
<proteinExistence type="predicted"/>
<name>A0ABW9G5U3_9GAMM</name>
<dbReference type="InterPro" id="IPR014223">
    <property type="entry name" value="ABC_CydC/D"/>
</dbReference>
<keyword evidence="6 7" id="KW-0472">Membrane</keyword>
<gene>
    <name evidence="10" type="primary">cydC</name>
    <name evidence="10" type="ORF">ABUE30_05000</name>
</gene>
<feature type="domain" description="ABC transporter" evidence="8">
    <location>
        <begin position="343"/>
        <end position="557"/>
    </location>
</feature>
<keyword evidence="4" id="KW-0067">ATP-binding</keyword>
<evidence type="ECO:0000313" key="10">
    <source>
        <dbReference type="EMBL" id="MFM2484428.1"/>
    </source>
</evidence>
<dbReference type="InterPro" id="IPR017871">
    <property type="entry name" value="ABC_transporter-like_CS"/>
</dbReference>
<dbReference type="SUPFAM" id="SSF52540">
    <property type="entry name" value="P-loop containing nucleoside triphosphate hydrolases"/>
    <property type="match status" value="1"/>
</dbReference>
<feature type="domain" description="ABC transmembrane type-1" evidence="9">
    <location>
        <begin position="25"/>
        <end position="310"/>
    </location>
</feature>
<dbReference type="SMART" id="SM00382">
    <property type="entry name" value="AAA"/>
    <property type="match status" value="1"/>
</dbReference>
<feature type="transmembrane region" description="Helical" evidence="7">
    <location>
        <begin position="286"/>
        <end position="308"/>
    </location>
</feature>
<feature type="transmembrane region" description="Helical" evidence="7">
    <location>
        <begin position="252"/>
        <end position="274"/>
    </location>
</feature>
<evidence type="ECO:0000256" key="4">
    <source>
        <dbReference type="ARBA" id="ARBA00022840"/>
    </source>
</evidence>
<evidence type="ECO:0000256" key="3">
    <source>
        <dbReference type="ARBA" id="ARBA00022741"/>
    </source>
</evidence>
<dbReference type="Pfam" id="PF00664">
    <property type="entry name" value="ABC_membrane"/>
    <property type="match status" value="1"/>
</dbReference>
<evidence type="ECO:0000259" key="9">
    <source>
        <dbReference type="PROSITE" id="PS50929"/>
    </source>
</evidence>
<dbReference type="SUPFAM" id="SSF90123">
    <property type="entry name" value="ABC transporter transmembrane region"/>
    <property type="match status" value="1"/>
</dbReference>
<evidence type="ECO:0000256" key="6">
    <source>
        <dbReference type="ARBA" id="ARBA00023136"/>
    </source>
</evidence>
<dbReference type="InterPro" id="IPR011527">
    <property type="entry name" value="ABC1_TM_dom"/>
</dbReference>
<dbReference type="CDD" id="cd18585">
    <property type="entry name" value="ABC_6TM_CydC"/>
    <property type="match status" value="1"/>
</dbReference>
<accession>A0ABW9G5U3</accession>
<evidence type="ECO:0000256" key="2">
    <source>
        <dbReference type="ARBA" id="ARBA00022692"/>
    </source>
</evidence>
<dbReference type="NCBIfam" id="TIGR02868">
    <property type="entry name" value="CydC"/>
    <property type="match status" value="1"/>
</dbReference>
<sequence length="558" mass="60847">MKCKKNRELRWLFTISRPYLGWMMAGVLLATTVILANVALLAVSGWFITAMAISGLSAAAINYFTPAAAIRGLAILRTVGRYLERLITHEATFRLLAGLRQWFFERLEPLAPARLQNYQGGDLLSRISADIDSLENAYLRLFTPTLAALLASFLMIMFLLFWSPAIALTNLVGLLMVGLVLPWAALYLGMNSGQQIVEARAVLRQRTSETVRGLAEITLYGDPQQRMAIIQDENKALVVPQRQQNRIDASSAALTGLFSQLTWLVMIVIAIYLLQSGQLDGPELVMLAFFGMASFEAVATLPIAFRALGETWGAARRILDLVDADPAVTDPIHPCAAPQQFDIRFDSVCFAYPKNKQPALRDISFHLKQGQKLAIRGASGSGKTSLTQLLLKFWTADSGQIAIGGTGLEDLSGDTVRKLCAVVSQQVHLFNTTLAANLYLAKPNATSEELLEACRAAAILDDILALPEGFDTEVGEAATRLSGGQIRRIGIARALLKDAPIVILDEPTEGLDAGTEQQVIQALARLLQGRTAIIITHRPQLLTLVDHSLMMDEGCIVP</sequence>
<organism evidence="10 11">
    <name type="scientific">Celerinatantimonas yamalensis</name>
    <dbReference type="NCBI Taxonomy" id="559956"/>
    <lineage>
        <taxon>Bacteria</taxon>
        <taxon>Pseudomonadati</taxon>
        <taxon>Pseudomonadota</taxon>
        <taxon>Gammaproteobacteria</taxon>
        <taxon>Celerinatantimonadaceae</taxon>
        <taxon>Celerinatantimonas</taxon>
    </lineage>
</organism>
<dbReference type="Proteomes" id="UP001629953">
    <property type="component" value="Unassembled WGS sequence"/>
</dbReference>
<dbReference type="Gene3D" id="3.40.50.300">
    <property type="entry name" value="P-loop containing nucleotide triphosphate hydrolases"/>
    <property type="match status" value="1"/>
</dbReference>
<dbReference type="PROSITE" id="PS00211">
    <property type="entry name" value="ABC_TRANSPORTER_1"/>
    <property type="match status" value="1"/>
</dbReference>
<dbReference type="PROSITE" id="PS50929">
    <property type="entry name" value="ABC_TM1F"/>
    <property type="match status" value="1"/>
</dbReference>